<accession>A0A3L6LAN9</accession>
<dbReference type="InterPro" id="IPR026906">
    <property type="entry name" value="LRR_5"/>
</dbReference>
<gene>
    <name evidence="6" type="ORF">DPX39_030006900</name>
</gene>
<comment type="caution">
    <text evidence="6">The sequence shown here is derived from an EMBL/GenBank/DDBJ whole genome shotgun (WGS) entry which is preliminary data.</text>
</comment>
<organism evidence="6">
    <name type="scientific">Trypanosoma brucei equiperdum</name>
    <dbReference type="NCBI Taxonomy" id="630700"/>
    <lineage>
        <taxon>Eukaryota</taxon>
        <taxon>Discoba</taxon>
        <taxon>Euglenozoa</taxon>
        <taxon>Kinetoplastea</taxon>
        <taxon>Metakinetoplastina</taxon>
        <taxon>Trypanosomatida</taxon>
        <taxon>Trypanosomatidae</taxon>
        <taxon>Trypanosoma</taxon>
    </lineage>
</organism>
<dbReference type="Proteomes" id="UP000266743">
    <property type="component" value="Chromosome 3"/>
</dbReference>
<evidence type="ECO:0000259" key="5">
    <source>
        <dbReference type="PROSITE" id="PS50089"/>
    </source>
</evidence>
<dbReference type="PROSITE" id="PS50089">
    <property type="entry name" value="ZF_RING_2"/>
    <property type="match status" value="1"/>
</dbReference>
<keyword evidence="1" id="KW-0479">Metal-binding</keyword>
<dbReference type="SUPFAM" id="SSF52058">
    <property type="entry name" value="L domain-like"/>
    <property type="match status" value="1"/>
</dbReference>
<dbReference type="InterPro" id="IPR001841">
    <property type="entry name" value="Znf_RING"/>
</dbReference>
<evidence type="ECO:0000256" key="4">
    <source>
        <dbReference type="PROSITE-ProRule" id="PRU00175"/>
    </source>
</evidence>
<dbReference type="SMART" id="SM00367">
    <property type="entry name" value="LRR_CC"/>
    <property type="match status" value="6"/>
</dbReference>
<dbReference type="EMBL" id="QSBY01000003">
    <property type="protein sequence ID" value="RHW73682.1"/>
    <property type="molecule type" value="Genomic_DNA"/>
</dbReference>
<dbReference type="InterPro" id="IPR006553">
    <property type="entry name" value="Leu-rich_rpt_Cys-con_subtyp"/>
</dbReference>
<proteinExistence type="predicted"/>
<dbReference type="GO" id="GO:0019005">
    <property type="term" value="C:SCF ubiquitin ligase complex"/>
    <property type="evidence" value="ECO:0007669"/>
    <property type="project" value="TreeGrafter"/>
</dbReference>
<evidence type="ECO:0000256" key="3">
    <source>
        <dbReference type="ARBA" id="ARBA00022833"/>
    </source>
</evidence>
<name>A0A3L6LAN9_9TRYP</name>
<evidence type="ECO:0000256" key="2">
    <source>
        <dbReference type="ARBA" id="ARBA00022771"/>
    </source>
</evidence>
<dbReference type="InterPro" id="IPR017907">
    <property type="entry name" value="Znf_RING_CS"/>
</dbReference>
<dbReference type="AlphaFoldDB" id="A0A3L6LAN9"/>
<reference evidence="6" key="1">
    <citation type="submission" date="2018-09" db="EMBL/GenBank/DDBJ databases">
        <title>whole genome sequence of T. equiperdum IVM-t1 strain.</title>
        <authorList>
            <person name="Suganuma K."/>
        </authorList>
    </citation>
    <scope>NUCLEOTIDE SEQUENCE [LARGE SCALE GENOMIC DNA]</scope>
    <source>
        <strain evidence="6">IVM-t1</strain>
    </source>
</reference>
<dbReference type="PROSITE" id="PS00518">
    <property type="entry name" value="ZF_RING_1"/>
    <property type="match status" value="1"/>
</dbReference>
<sequence>MYVYRAILTAVTVTLLSKSSLTPCTLTTSKCGGFPAFNSCHVLLKAVKLHQLLLLPTLLPDNTCKCFVANPYFIFNPGTCININSSTLTYAYTCACRRTNKVILLCFYTVSFSPFACVNGLADPTPIMVKISWVTECPVKEEVGCPQCLMKCAVPIEVLPCEHVLCSTCYRDLSVCPLCDISVCSRRPAFHYELENTRFARCRRRSSVATTFIGSEDCSGSVDPVKLTKRMGGKVPSKIYEQVLKAEESNWTVMDLENCVDLSRIRALSGVPTLEEVNLSGYSKLKTDLEHIMTLSNLRKLTLDNTELDDECVVEISSNRILSHLSCNNCHHITDISPVAEIKTLEELSLSGCKNIKKGLEHICALPNVRKLSLRGTAANDACILSLSGSMHLADLDCSECMNISDIKALGKISPLEVLSLEKCINMKEGLEELAAIPNLRELNLASTCIDDECVIKVSTFKQLVHLNCENCLAVTDIQPLAKMKTLEYLSIGGSRNIEVGVRQVCGNPKLTGLNLGGVVVRDVDVMFLREFEGFVTLNLSGCARMKGLYAIDGCTRLRTLILRGCKNVRDITLLRECKDITTLDFTGCISLSDLRPLRNCGSLTMLNLSECARLKHLTGVEECKKLATVEMIDCKTLEDISALRGCTNLETLNLCNCGGNPDLSVLGACKNLKTLRLTGSSKIDDFSMLSGCSNLMTVELNDCVSLREVWLNGFECRNLTNLYLSNCENITDLWLDGCGSLRTLDLRNCTRLWYIHGQRDCRGLLTLDLRNCGTIRNGIVEFMNLPRLCVLYIDDNNADRNLVESLMDRGVDVEVTDETHACYVKRMDDEYM</sequence>
<dbReference type="FunFam" id="3.80.10.10:FF:002012">
    <property type="entry name" value="Leucine-rich repeat protein (LRRP), putative"/>
    <property type="match status" value="1"/>
</dbReference>
<evidence type="ECO:0000313" key="6">
    <source>
        <dbReference type="EMBL" id="RHW73682.1"/>
    </source>
</evidence>
<dbReference type="Gene3D" id="3.80.10.10">
    <property type="entry name" value="Ribonuclease Inhibitor"/>
    <property type="match status" value="3"/>
</dbReference>
<dbReference type="Pfam" id="PF13306">
    <property type="entry name" value="LRR_5"/>
    <property type="match status" value="2"/>
</dbReference>
<dbReference type="PANTHER" id="PTHR13318:SF190">
    <property type="entry name" value="PARTNER OF PAIRED, ISOFORM B"/>
    <property type="match status" value="1"/>
</dbReference>
<dbReference type="GO" id="GO:0031146">
    <property type="term" value="P:SCF-dependent proteasomal ubiquitin-dependent protein catabolic process"/>
    <property type="evidence" value="ECO:0007669"/>
    <property type="project" value="TreeGrafter"/>
</dbReference>
<keyword evidence="3" id="KW-0862">Zinc</keyword>
<dbReference type="PANTHER" id="PTHR13318">
    <property type="entry name" value="PARTNER OF PAIRED, ISOFORM B-RELATED"/>
    <property type="match status" value="1"/>
</dbReference>
<keyword evidence="2 4" id="KW-0863">Zinc-finger</keyword>
<evidence type="ECO:0000256" key="1">
    <source>
        <dbReference type="ARBA" id="ARBA00022723"/>
    </source>
</evidence>
<protein>
    <submittedName>
        <fullName evidence="6">Leucine-rich repeat protein (LRRP)</fullName>
    </submittedName>
</protein>
<dbReference type="GO" id="GO:0008270">
    <property type="term" value="F:zinc ion binding"/>
    <property type="evidence" value="ECO:0007669"/>
    <property type="project" value="UniProtKB-KW"/>
</dbReference>
<feature type="domain" description="RING-type" evidence="5">
    <location>
        <begin position="145"/>
        <end position="180"/>
    </location>
</feature>
<dbReference type="InterPro" id="IPR032675">
    <property type="entry name" value="LRR_dom_sf"/>
</dbReference>
<dbReference type="SUPFAM" id="SSF52047">
    <property type="entry name" value="RNI-like"/>
    <property type="match status" value="1"/>
</dbReference>